<dbReference type="Pfam" id="PF08243">
    <property type="entry name" value="SPT2"/>
    <property type="match status" value="1"/>
</dbReference>
<protein>
    <recommendedName>
        <fullName evidence="6">SPT2 chromatin protein</fullName>
    </recommendedName>
</protein>
<feature type="compositionally biased region" description="Basic and acidic residues" evidence="3">
    <location>
        <begin position="382"/>
        <end position="393"/>
    </location>
</feature>
<feature type="compositionally biased region" description="Basic and acidic residues" evidence="3">
    <location>
        <begin position="445"/>
        <end position="486"/>
    </location>
</feature>
<evidence type="ECO:0000256" key="3">
    <source>
        <dbReference type="SAM" id="MobiDB-lite"/>
    </source>
</evidence>
<feature type="compositionally biased region" description="Acidic residues" evidence="3">
    <location>
        <begin position="273"/>
        <end position="291"/>
    </location>
</feature>
<feature type="compositionally biased region" description="Basic and acidic residues" evidence="3">
    <location>
        <begin position="138"/>
        <end position="149"/>
    </location>
</feature>
<evidence type="ECO:0000313" key="5">
    <source>
        <dbReference type="Proteomes" id="UP000323386"/>
    </source>
</evidence>
<proteinExistence type="inferred from homology"/>
<feature type="compositionally biased region" description="Basic and acidic residues" evidence="3">
    <location>
        <begin position="564"/>
        <end position="588"/>
    </location>
</feature>
<dbReference type="Proteomes" id="UP000323386">
    <property type="component" value="Unassembled WGS sequence"/>
</dbReference>
<reference evidence="4 5" key="1">
    <citation type="submission" date="2018-03" db="EMBL/GenBank/DDBJ databases">
        <authorList>
            <person name="Guldener U."/>
        </authorList>
    </citation>
    <scope>NUCLEOTIDE SEQUENCE [LARGE SCALE GENOMIC DNA]</scope>
    <source>
        <strain evidence="4 5">DAOM196992</strain>
    </source>
</reference>
<keyword evidence="5" id="KW-1185">Reference proteome</keyword>
<sequence>MALRKTRESDEKLAAELKIQQKEAAERRAKQEAKEKAQREAERRLLIKRLQMEKEEAAKERARQQAKAKAEREEASGGPSIVKSASDAVKRKLLGIGIKSSNRSSSASTSSTRRRKSKNDEDDFVGNLHAQASLVPLTREEKKQIKLAREFGTLPVRRSPPLKSSAAVGPARTSSSSSSSSPLAVRSGSNARSKPAPSEGLVALGTKKRDMRSIDEIERDLRRLREGKSESGKSQVELEREATMLRRQKAMEERRRTELEAREMAKRKRDSGGDDDDNDDNDDDLFGSGDESDAKDKPASKKTKTAASSAPAPSTTTTNTTTTATGTGAATLASKTPRAPAGSSISSSAAVRPRDTIRNSPPIPRRGGINPADFLPGAPLRAEARQRLAEVARNKASAIDQRSTPSKRSRSPADDDAATAAGVVATKKAKVARDKDSAASSPAPMRRETERDRFIREQEEKKAAKARGEIAADARPKGHRASDRDLRHHRRSSSNESEESEADSFVADSESGSDRSTGGRGGDPNLRDEIWKLFGKDRKQYASRVVDSDDDMEADASAVLQEELRSARQAREEDKREEELERKREREKALRKKAAVASASARP</sequence>
<feature type="compositionally biased region" description="Basic and acidic residues" evidence="3">
    <location>
        <begin position="52"/>
        <end position="75"/>
    </location>
</feature>
<dbReference type="InterPro" id="IPR013256">
    <property type="entry name" value="Chromatin_SPT2"/>
</dbReference>
<name>A0A5C3F2I5_9BASI</name>
<evidence type="ECO:0008006" key="6">
    <source>
        <dbReference type="Google" id="ProtNLM"/>
    </source>
</evidence>
<evidence type="ECO:0000256" key="2">
    <source>
        <dbReference type="ARBA" id="ARBA00023054"/>
    </source>
</evidence>
<feature type="region of interest" description="Disordered" evidence="3">
    <location>
        <begin position="52"/>
        <end position="527"/>
    </location>
</feature>
<feature type="compositionally biased region" description="Basic and acidic residues" evidence="3">
    <location>
        <begin position="207"/>
        <end position="264"/>
    </location>
</feature>
<feature type="region of interest" description="Disordered" evidence="3">
    <location>
        <begin position="22"/>
        <end position="41"/>
    </location>
</feature>
<evidence type="ECO:0000313" key="4">
    <source>
        <dbReference type="EMBL" id="SPO38638.1"/>
    </source>
</evidence>
<accession>A0A5C3F2I5</accession>
<organism evidence="4 5">
    <name type="scientific">Pseudozyma flocculosa</name>
    <dbReference type="NCBI Taxonomy" id="84751"/>
    <lineage>
        <taxon>Eukaryota</taxon>
        <taxon>Fungi</taxon>
        <taxon>Dikarya</taxon>
        <taxon>Basidiomycota</taxon>
        <taxon>Ustilaginomycotina</taxon>
        <taxon>Ustilaginomycetes</taxon>
        <taxon>Ustilaginales</taxon>
        <taxon>Ustilaginaceae</taxon>
        <taxon>Pseudozyma</taxon>
    </lineage>
</organism>
<dbReference type="SMART" id="SM00784">
    <property type="entry name" value="SPT2"/>
    <property type="match status" value="1"/>
</dbReference>
<dbReference type="EMBL" id="OOIP01000011">
    <property type="protein sequence ID" value="SPO38638.1"/>
    <property type="molecule type" value="Genomic_DNA"/>
</dbReference>
<dbReference type="OrthoDB" id="6259853at2759"/>
<feature type="region of interest" description="Disordered" evidence="3">
    <location>
        <begin position="564"/>
        <end position="603"/>
    </location>
</feature>
<gene>
    <name evidence="4" type="ORF">PSFLO_04117</name>
</gene>
<dbReference type="AlphaFoldDB" id="A0A5C3F2I5"/>
<keyword evidence="2" id="KW-0175">Coiled coil</keyword>
<feature type="compositionally biased region" description="Low complexity" evidence="3">
    <location>
        <begin position="100"/>
        <end position="111"/>
    </location>
</feature>
<comment type="similarity">
    <text evidence="1">Belongs to the SPT2 family.</text>
</comment>
<feature type="compositionally biased region" description="Low complexity" evidence="3">
    <location>
        <begin position="305"/>
        <end position="351"/>
    </location>
</feature>
<evidence type="ECO:0000256" key="1">
    <source>
        <dbReference type="ARBA" id="ARBA00006461"/>
    </source>
</evidence>